<dbReference type="PANTHER" id="PTHR44936:SF9">
    <property type="entry name" value="SENSOR PROTEIN CREC"/>
    <property type="match status" value="1"/>
</dbReference>
<evidence type="ECO:0000256" key="2">
    <source>
        <dbReference type="ARBA" id="ARBA00012438"/>
    </source>
</evidence>
<evidence type="ECO:0000256" key="4">
    <source>
        <dbReference type="ARBA" id="ARBA00022679"/>
    </source>
</evidence>
<dbReference type="EC" id="2.7.13.3" evidence="2"/>
<dbReference type="InterPro" id="IPR050980">
    <property type="entry name" value="2C_sensor_his_kinase"/>
</dbReference>
<gene>
    <name evidence="8" type="ORF">GCM10010170_042430</name>
</gene>
<evidence type="ECO:0000313" key="9">
    <source>
        <dbReference type="Proteomes" id="UP001501444"/>
    </source>
</evidence>
<keyword evidence="6" id="KW-0902">Two-component regulatory system</keyword>
<accession>A0ABN3GHY7</accession>
<dbReference type="InterPro" id="IPR036890">
    <property type="entry name" value="HATPase_C_sf"/>
</dbReference>
<dbReference type="InterPro" id="IPR005467">
    <property type="entry name" value="His_kinase_dom"/>
</dbReference>
<comment type="catalytic activity">
    <reaction evidence="1">
        <text>ATP + protein L-histidine = ADP + protein N-phospho-L-histidine.</text>
        <dbReference type="EC" id="2.7.13.3"/>
    </reaction>
</comment>
<dbReference type="Proteomes" id="UP001501444">
    <property type="component" value="Unassembled WGS sequence"/>
</dbReference>
<protein>
    <recommendedName>
        <fullName evidence="2">histidine kinase</fullName>
        <ecNumber evidence="2">2.7.13.3</ecNumber>
    </recommendedName>
</protein>
<dbReference type="PROSITE" id="PS50109">
    <property type="entry name" value="HIS_KIN"/>
    <property type="match status" value="1"/>
</dbReference>
<evidence type="ECO:0000256" key="3">
    <source>
        <dbReference type="ARBA" id="ARBA00022553"/>
    </source>
</evidence>
<proteinExistence type="predicted"/>
<evidence type="ECO:0000256" key="1">
    <source>
        <dbReference type="ARBA" id="ARBA00000085"/>
    </source>
</evidence>
<evidence type="ECO:0000259" key="7">
    <source>
        <dbReference type="PROSITE" id="PS50109"/>
    </source>
</evidence>
<dbReference type="SMART" id="SM00387">
    <property type="entry name" value="HATPase_c"/>
    <property type="match status" value="1"/>
</dbReference>
<reference evidence="8 9" key="1">
    <citation type="journal article" date="2019" name="Int. J. Syst. Evol. Microbiol.">
        <title>The Global Catalogue of Microorganisms (GCM) 10K type strain sequencing project: providing services to taxonomists for standard genome sequencing and annotation.</title>
        <authorList>
            <consortium name="The Broad Institute Genomics Platform"/>
            <consortium name="The Broad Institute Genome Sequencing Center for Infectious Disease"/>
            <person name="Wu L."/>
            <person name="Ma J."/>
        </authorList>
    </citation>
    <scope>NUCLEOTIDE SEQUENCE [LARGE SCALE GENOMIC DNA]</scope>
    <source>
        <strain evidence="8 9">JCM 3272</strain>
    </source>
</reference>
<comment type="caution">
    <text evidence="8">The sequence shown here is derived from an EMBL/GenBank/DDBJ whole genome shotgun (WGS) entry which is preliminary data.</text>
</comment>
<keyword evidence="9" id="KW-1185">Reference proteome</keyword>
<evidence type="ECO:0000313" key="8">
    <source>
        <dbReference type="EMBL" id="GAA2352021.1"/>
    </source>
</evidence>
<name>A0ABN3GHY7_9ACTN</name>
<dbReference type="EMBL" id="BAAARV010000031">
    <property type="protein sequence ID" value="GAA2352021.1"/>
    <property type="molecule type" value="Genomic_DNA"/>
</dbReference>
<keyword evidence="4" id="KW-0808">Transferase</keyword>
<feature type="domain" description="Histidine kinase" evidence="7">
    <location>
        <begin position="666"/>
        <end position="773"/>
    </location>
</feature>
<organism evidence="8 9">
    <name type="scientific">Dactylosporangium salmoneum</name>
    <dbReference type="NCBI Taxonomy" id="53361"/>
    <lineage>
        <taxon>Bacteria</taxon>
        <taxon>Bacillati</taxon>
        <taxon>Actinomycetota</taxon>
        <taxon>Actinomycetes</taxon>
        <taxon>Micromonosporales</taxon>
        <taxon>Micromonosporaceae</taxon>
        <taxon>Dactylosporangium</taxon>
    </lineage>
</organism>
<dbReference type="RefSeq" id="WP_344614175.1">
    <property type="nucleotide sequence ID" value="NZ_BAAARV010000031.1"/>
</dbReference>
<dbReference type="SUPFAM" id="SSF55874">
    <property type="entry name" value="ATPase domain of HSP90 chaperone/DNA topoisomerase II/histidine kinase"/>
    <property type="match status" value="1"/>
</dbReference>
<evidence type="ECO:0000256" key="5">
    <source>
        <dbReference type="ARBA" id="ARBA00022777"/>
    </source>
</evidence>
<dbReference type="PANTHER" id="PTHR44936">
    <property type="entry name" value="SENSOR PROTEIN CREC"/>
    <property type="match status" value="1"/>
</dbReference>
<dbReference type="Pfam" id="PF02518">
    <property type="entry name" value="HATPase_c"/>
    <property type="match status" value="1"/>
</dbReference>
<evidence type="ECO:0000256" key="6">
    <source>
        <dbReference type="ARBA" id="ARBA00023012"/>
    </source>
</evidence>
<keyword evidence="5" id="KW-0418">Kinase</keyword>
<dbReference type="InterPro" id="IPR003594">
    <property type="entry name" value="HATPase_dom"/>
</dbReference>
<dbReference type="Gene3D" id="3.30.565.10">
    <property type="entry name" value="Histidine kinase-like ATPase, C-terminal domain"/>
    <property type="match status" value="1"/>
</dbReference>
<sequence>MTTDLQAEILSSALLQWPGRWSRPELAVALAADGVAPSLPMLARLLLEDLSHPRSSIDAARHLISIGEFDLVARLLSAGTLEADEHDTIGSEYEQAVLRCLAETRYRLATLQRRAHAVEVSLDLEPAGLLLDVERSFRPVAAVLDRCEKRVADAEQRVGAELWAQASTVAASSALDVKPWLDEVRAGLAINDLAKARRMVTEGPGDSKREQIARDSTFVLAHDSDVLAAELSKLTWEITEHNVLDFAKVFSDMTGAVTPRFEVRTAKGGVLLIIRSRWPDLPGWLVVPRGDLALWVSAEGGVTISVLSGPAGEAIPSRAGSVRLTAEQLLRLMVAETSAIGRLRAFLRAVCRQREVVDVLADAGARLSRDDIADLLDLLGAPSATDLVETVLYETGGWPRLINEVLGRAFTHCDSRAALGVQAVLRVRADWWPFAFGMLLEPYRDDDAELLLLIAIVFDGRQQSSFTLADLCDGIDEVAEDPESAERLRVNPGLGYALERLVRDGLFETVDGTAYHLPEDGVRNLLLLGPRGGNILHLARDAVGSAHRRYLAATAEQRAEIGALVIRMISHRQAGTMASIITEMTVIEQTEGQRLLDAVARVRRYADTGLTLDQEFQRAMRPPGPCELGPLLDALGRDQNWRSQGVVRVDLQCPADLYVAANRWLLQQAFANIVDNARLAIQDTGADIGKIRISALEDGDQCVVEIADSGPGLTTERFRELEQRVQVSSRRGHGVGLLHSRLWFQRYGGTLEISPERSDLGGARLTVTLPRAKPLPERLR</sequence>
<keyword evidence="3" id="KW-0597">Phosphoprotein</keyword>